<organism evidence="3 4">
    <name type="scientific">Desemzia incerta</name>
    <dbReference type="NCBI Taxonomy" id="82801"/>
    <lineage>
        <taxon>Bacteria</taxon>
        <taxon>Bacillati</taxon>
        <taxon>Bacillota</taxon>
        <taxon>Bacilli</taxon>
        <taxon>Lactobacillales</taxon>
        <taxon>Carnobacteriaceae</taxon>
        <taxon>Desemzia</taxon>
    </lineage>
</organism>
<gene>
    <name evidence="3" type="ORF">SAMN04488506_0858</name>
</gene>
<proteinExistence type="predicted"/>
<dbReference type="GO" id="GO:0008289">
    <property type="term" value="F:lipid binding"/>
    <property type="evidence" value="ECO:0007669"/>
    <property type="project" value="UniProtKB-KW"/>
</dbReference>
<protein>
    <submittedName>
        <fullName evidence="3">EDD domain protein, DegV family</fullName>
    </submittedName>
</protein>
<dbReference type="AlphaFoldDB" id="A0A1I5WGH1"/>
<dbReference type="Proteomes" id="UP000199136">
    <property type="component" value="Unassembled WGS sequence"/>
</dbReference>
<dbReference type="OrthoDB" id="5429275at2"/>
<dbReference type="PROSITE" id="PS51482">
    <property type="entry name" value="DEGV"/>
    <property type="match status" value="1"/>
</dbReference>
<reference evidence="3 4" key="1">
    <citation type="submission" date="2016-10" db="EMBL/GenBank/DDBJ databases">
        <authorList>
            <person name="de Groot N.N."/>
        </authorList>
    </citation>
    <scope>NUCLEOTIDE SEQUENCE [LARGE SCALE GENOMIC DNA]</scope>
    <source>
        <strain evidence="3 4">DSM 20581</strain>
    </source>
</reference>
<evidence type="ECO:0000313" key="4">
    <source>
        <dbReference type="Proteomes" id="UP000199136"/>
    </source>
</evidence>
<dbReference type="SUPFAM" id="SSF82549">
    <property type="entry name" value="DAK1/DegV-like"/>
    <property type="match status" value="1"/>
</dbReference>
<dbReference type="InterPro" id="IPR050270">
    <property type="entry name" value="DegV_domain_contain"/>
</dbReference>
<evidence type="ECO:0000256" key="2">
    <source>
        <dbReference type="ARBA" id="ARBA00023121"/>
    </source>
</evidence>
<comment type="function">
    <text evidence="1">May bind long-chain fatty acids, such as palmitate, and may play a role in lipid transport or fatty acid metabolism.</text>
</comment>
<dbReference type="STRING" id="82801.SAMN04488506_0858"/>
<dbReference type="EMBL" id="FOXW01000003">
    <property type="protein sequence ID" value="SFQ18765.1"/>
    <property type="molecule type" value="Genomic_DNA"/>
</dbReference>
<name>A0A1I5WGH1_9LACT</name>
<dbReference type="Gene3D" id="3.30.1180.10">
    <property type="match status" value="1"/>
</dbReference>
<dbReference type="InterPro" id="IPR003797">
    <property type="entry name" value="DegV"/>
</dbReference>
<dbReference type="NCBIfam" id="TIGR00762">
    <property type="entry name" value="DegV"/>
    <property type="match status" value="1"/>
</dbReference>
<dbReference type="Gene3D" id="3.40.50.10170">
    <property type="match status" value="1"/>
</dbReference>
<keyword evidence="4" id="KW-1185">Reference proteome</keyword>
<evidence type="ECO:0000313" key="3">
    <source>
        <dbReference type="EMBL" id="SFQ18765.1"/>
    </source>
</evidence>
<accession>A0A1I5WGH1</accession>
<keyword evidence="2" id="KW-0446">Lipid-binding</keyword>
<dbReference type="PANTHER" id="PTHR33434:SF3">
    <property type="entry name" value="DEGV DOMAIN-CONTAINING PROTEIN YITS"/>
    <property type="match status" value="1"/>
</dbReference>
<dbReference type="InterPro" id="IPR043168">
    <property type="entry name" value="DegV_C"/>
</dbReference>
<dbReference type="RefSeq" id="WP_092479920.1">
    <property type="nucleotide sequence ID" value="NZ_FOXW01000003.1"/>
</dbReference>
<dbReference type="Pfam" id="PF02645">
    <property type="entry name" value="DegV"/>
    <property type="match status" value="1"/>
</dbReference>
<sequence>MKNEKIAFLVDSGSDVPQNILEQGNMKVIPLKIIYKDGEYTDKVDIQPEELYDRLKEEIPKTSLPDGETIKNMLNEIKAEGYTKVIAITISSGLSGTNNMVRLMAEEVEDLDVFVLDTKNVGIGSGLHAVQALSYVEAGMDWETIKQKLQDGIEKIKIHFYVDTLEYLQKGGRIGLVSSLVGNLLNLKPVISCNDDGIYYTVTKARGSKKGIQKTIDCSIEFANKAKKYDVAVCYAGTETKKIIDTIAETMKEMLPNIRDFYYDTISPALGVHTGPGLIGIAISQLED</sequence>
<dbReference type="PANTHER" id="PTHR33434">
    <property type="entry name" value="DEGV DOMAIN-CONTAINING PROTEIN DR_1986-RELATED"/>
    <property type="match status" value="1"/>
</dbReference>
<evidence type="ECO:0000256" key="1">
    <source>
        <dbReference type="ARBA" id="ARBA00003238"/>
    </source>
</evidence>